<dbReference type="InterPro" id="IPR041614">
    <property type="entry name" value="DprA_WH"/>
</dbReference>
<dbReference type="Pfam" id="PF02481">
    <property type="entry name" value="DNA_processg_A"/>
    <property type="match status" value="1"/>
</dbReference>
<feature type="domain" description="Smf/DprA SLOG" evidence="2">
    <location>
        <begin position="80"/>
        <end position="284"/>
    </location>
</feature>
<evidence type="ECO:0000259" key="2">
    <source>
        <dbReference type="Pfam" id="PF02481"/>
    </source>
</evidence>
<dbReference type="GO" id="GO:0009294">
    <property type="term" value="P:DNA-mediated transformation"/>
    <property type="evidence" value="ECO:0007669"/>
    <property type="project" value="InterPro"/>
</dbReference>
<dbReference type="AlphaFoldDB" id="A0A0P0Z4G6"/>
<dbReference type="PANTHER" id="PTHR43022:SF1">
    <property type="entry name" value="PROTEIN SMF"/>
    <property type="match status" value="1"/>
</dbReference>
<dbReference type="InterPro" id="IPR003488">
    <property type="entry name" value="DprA"/>
</dbReference>
<dbReference type="NCBIfam" id="TIGR00732">
    <property type="entry name" value="dprA"/>
    <property type="match status" value="1"/>
</dbReference>
<dbReference type="Gene3D" id="3.40.50.450">
    <property type="match status" value="1"/>
</dbReference>
<dbReference type="Gene3D" id="1.10.10.10">
    <property type="entry name" value="Winged helix-like DNA-binding domain superfamily/Winged helix DNA-binding domain"/>
    <property type="match status" value="1"/>
</dbReference>
<comment type="similarity">
    <text evidence="1">Belongs to the DprA/Smf family.</text>
</comment>
<dbReference type="InterPro" id="IPR036388">
    <property type="entry name" value="WH-like_DNA-bd_sf"/>
</dbReference>
<evidence type="ECO:0000256" key="1">
    <source>
        <dbReference type="ARBA" id="ARBA00006525"/>
    </source>
</evidence>
<proteinExistence type="inferred from homology"/>
<name>A0A0P0Z4G6_9HYPH</name>
<organism evidence="4">
    <name type="scientific">Aureimonas frigidaquae</name>
    <dbReference type="NCBI Taxonomy" id="424757"/>
    <lineage>
        <taxon>Bacteria</taxon>
        <taxon>Pseudomonadati</taxon>
        <taxon>Pseudomonadota</taxon>
        <taxon>Alphaproteobacteria</taxon>
        <taxon>Hyphomicrobiales</taxon>
        <taxon>Aurantimonadaceae</taxon>
        <taxon>Aureimonas</taxon>
    </lineage>
</organism>
<dbReference type="RefSeq" id="WP_062229233.1">
    <property type="nucleotide sequence ID" value="NZ_BBWR01000018.1"/>
</dbReference>
<dbReference type="Pfam" id="PF21102">
    <property type="entry name" value="DprA_N"/>
    <property type="match status" value="1"/>
</dbReference>
<dbReference type="InterPro" id="IPR057666">
    <property type="entry name" value="DrpA_SLOG"/>
</dbReference>
<dbReference type="Pfam" id="PF17782">
    <property type="entry name" value="WHD_DprA"/>
    <property type="match status" value="1"/>
</dbReference>
<dbReference type="EMBL" id="LC066377">
    <property type="protein sequence ID" value="BAT28910.1"/>
    <property type="molecule type" value="Genomic_DNA"/>
</dbReference>
<evidence type="ECO:0000259" key="3">
    <source>
        <dbReference type="Pfam" id="PF17782"/>
    </source>
</evidence>
<sequence>MDGAAGALSDTERFARLRLARSRQVGPSTYVALLARYGTGIAAVDALAAGMTGRFSRVVLSPQAAIEQELERAHRLGARLVLLGEDAYPPLLAALSGPPPALALMGDPAVFRRPALAVVGSRNASLAGTAITRALCENLARCGMVIVSGLARGIDTAAHEAGLATGTVGVFAGGLDRPYPPENKGLMRRIVDRAGCLVSEMPFGREPRAVDFPRRNRLVAGLSHGLLVVEAALRSGSLISAASAAQIGRRVFAVPGSPLDARAAGPNQLIRNGAILVTSADDIKTGLRGAVSLAGASSQPSLALFGGGEDADILGSLLGVAPVSIDDLVAQSGCAAPRVQEALLELELAGRLERHYDGRVSLCG</sequence>
<accession>A0A0P0Z4G6</accession>
<dbReference type="SUPFAM" id="SSF102405">
    <property type="entry name" value="MCP/YpsA-like"/>
    <property type="match status" value="1"/>
</dbReference>
<feature type="domain" description="DprA winged helix" evidence="3">
    <location>
        <begin position="311"/>
        <end position="357"/>
    </location>
</feature>
<protein>
    <submittedName>
        <fullName evidence="4">DNA processing chain A</fullName>
    </submittedName>
</protein>
<reference evidence="4" key="1">
    <citation type="journal article" date="2015" name="Proc. Natl. Acad. Sci. U.S.A.">
        <title>Bacterial clade with the ribosomal RNA operon on a small plasmid rather than the chromosome.</title>
        <authorList>
            <person name="Anda M."/>
            <person name="Ohtsubo Y."/>
            <person name="Okubo T."/>
            <person name="Sugawara M."/>
            <person name="Nagata Y."/>
            <person name="Tsuda M."/>
            <person name="Minamisawa K."/>
            <person name="Mitsui H."/>
        </authorList>
    </citation>
    <scope>NUCLEOTIDE SEQUENCE</scope>
    <source>
        <strain evidence="4">JCM 14755</strain>
    </source>
</reference>
<evidence type="ECO:0000313" key="4">
    <source>
        <dbReference type="EMBL" id="BAT28910.1"/>
    </source>
</evidence>
<dbReference type="OrthoDB" id="9785707at2"/>
<dbReference type="PANTHER" id="PTHR43022">
    <property type="entry name" value="PROTEIN SMF"/>
    <property type="match status" value="1"/>
</dbReference>